<feature type="domain" description="Integrase catalytic" evidence="3">
    <location>
        <begin position="10"/>
        <end position="162"/>
    </location>
</feature>
<dbReference type="NCBIfam" id="NF033563">
    <property type="entry name" value="transpos_IS30"/>
    <property type="match status" value="1"/>
</dbReference>
<dbReference type="PANTHER" id="PTHR10948:SF23">
    <property type="entry name" value="TRANSPOSASE INSI FOR INSERTION SEQUENCE ELEMENT IS30A-RELATED"/>
    <property type="match status" value="1"/>
</dbReference>
<dbReference type="GO" id="GO:0003677">
    <property type="term" value="F:DNA binding"/>
    <property type="evidence" value="ECO:0007669"/>
    <property type="project" value="InterPro"/>
</dbReference>
<keyword evidence="5" id="KW-1185">Reference proteome</keyword>
<dbReference type="PROSITE" id="PS50994">
    <property type="entry name" value="INTEGRASE"/>
    <property type="match status" value="1"/>
</dbReference>
<dbReference type="GO" id="GO:0015074">
    <property type="term" value="P:DNA integration"/>
    <property type="evidence" value="ECO:0007669"/>
    <property type="project" value="InterPro"/>
</dbReference>
<evidence type="ECO:0000256" key="1">
    <source>
        <dbReference type="ARBA" id="ARBA00002190"/>
    </source>
</evidence>
<comment type="similarity">
    <text evidence="2">Belongs to the transposase IS30 family.</text>
</comment>
<dbReference type="SUPFAM" id="SSF53098">
    <property type="entry name" value="Ribonuclease H-like"/>
    <property type="match status" value="1"/>
</dbReference>
<name>A0A3E1RFK6_9BURK</name>
<evidence type="ECO:0000313" key="5">
    <source>
        <dbReference type="Proteomes" id="UP000260665"/>
    </source>
</evidence>
<dbReference type="InterPro" id="IPR001584">
    <property type="entry name" value="Integrase_cat-core"/>
</dbReference>
<dbReference type="PANTHER" id="PTHR10948">
    <property type="entry name" value="TRANSPOSASE"/>
    <property type="match status" value="1"/>
</dbReference>
<evidence type="ECO:0000256" key="2">
    <source>
        <dbReference type="ARBA" id="ARBA00006363"/>
    </source>
</evidence>
<dbReference type="AlphaFoldDB" id="A0A3E1RFK6"/>
<evidence type="ECO:0000313" key="4">
    <source>
        <dbReference type="EMBL" id="RFO98011.1"/>
    </source>
</evidence>
<dbReference type="EMBL" id="QFZK01000002">
    <property type="protein sequence ID" value="RFO98011.1"/>
    <property type="molecule type" value="Genomic_DNA"/>
</dbReference>
<dbReference type="GO" id="GO:0006313">
    <property type="term" value="P:DNA transposition"/>
    <property type="evidence" value="ECO:0007669"/>
    <property type="project" value="InterPro"/>
</dbReference>
<sequence length="163" mass="18427">MWECPADVESRALPGHWEGDLIVGKKNSAIATVVDRISGFAILCKLVDRKSDSVIESLTKQMRQMPSDLYKSLTWDRGMELASHEQFSANTNKAVCFCDPGCPWQRGTNENTNGLLRQYFPKRTSLDGYTQIQLNQLAEIINSRPRKILGYRTPVEVLAPLLR</sequence>
<comment type="function">
    <text evidence="1">Required for the transposition of the insertion element.</text>
</comment>
<evidence type="ECO:0000259" key="3">
    <source>
        <dbReference type="PROSITE" id="PS50994"/>
    </source>
</evidence>
<dbReference type="OrthoDB" id="9803231at2"/>
<dbReference type="GO" id="GO:0005829">
    <property type="term" value="C:cytosol"/>
    <property type="evidence" value="ECO:0007669"/>
    <property type="project" value="TreeGrafter"/>
</dbReference>
<organism evidence="4 5">
    <name type="scientific">Rhodoferax lacus</name>
    <dbReference type="NCBI Taxonomy" id="2184758"/>
    <lineage>
        <taxon>Bacteria</taxon>
        <taxon>Pseudomonadati</taxon>
        <taxon>Pseudomonadota</taxon>
        <taxon>Betaproteobacteria</taxon>
        <taxon>Burkholderiales</taxon>
        <taxon>Comamonadaceae</taxon>
        <taxon>Rhodoferax</taxon>
    </lineage>
</organism>
<dbReference type="GO" id="GO:0004803">
    <property type="term" value="F:transposase activity"/>
    <property type="evidence" value="ECO:0007669"/>
    <property type="project" value="InterPro"/>
</dbReference>
<protein>
    <submittedName>
        <fullName evidence="4">IS30 family transposase</fullName>
    </submittedName>
</protein>
<dbReference type="PROSITE" id="PS01043">
    <property type="entry name" value="TRANSPOSASE_IS30"/>
    <property type="match status" value="1"/>
</dbReference>
<dbReference type="InterPro" id="IPR036397">
    <property type="entry name" value="RNaseH_sf"/>
</dbReference>
<gene>
    <name evidence="4" type="ORF">DIC66_04605</name>
</gene>
<reference evidence="4 5" key="1">
    <citation type="submission" date="2018-05" db="EMBL/GenBank/DDBJ databases">
        <title>Rhodoferax soyangensis sp.nov., isolated from an oligotrophic freshwater lake.</title>
        <authorList>
            <person name="Park M."/>
        </authorList>
    </citation>
    <scope>NUCLEOTIDE SEQUENCE [LARGE SCALE GENOMIC DNA]</scope>
    <source>
        <strain evidence="4 5">IMCC26218</strain>
    </source>
</reference>
<comment type="caution">
    <text evidence="4">The sequence shown here is derived from an EMBL/GenBank/DDBJ whole genome shotgun (WGS) entry which is preliminary data.</text>
</comment>
<dbReference type="Pfam" id="PF00665">
    <property type="entry name" value="rve"/>
    <property type="match status" value="1"/>
</dbReference>
<proteinExistence type="inferred from homology"/>
<dbReference type="InterPro" id="IPR012337">
    <property type="entry name" value="RNaseH-like_sf"/>
</dbReference>
<dbReference type="InterPro" id="IPR001598">
    <property type="entry name" value="Transposase_IS30_CS"/>
</dbReference>
<accession>A0A3E1RFK6</accession>
<dbReference type="Gene3D" id="3.30.420.10">
    <property type="entry name" value="Ribonuclease H-like superfamily/Ribonuclease H"/>
    <property type="match status" value="1"/>
</dbReference>
<dbReference type="InterPro" id="IPR051917">
    <property type="entry name" value="Transposase-Integrase"/>
</dbReference>
<dbReference type="Proteomes" id="UP000260665">
    <property type="component" value="Unassembled WGS sequence"/>
</dbReference>
<dbReference type="InterPro" id="IPR053392">
    <property type="entry name" value="Transposase_IS30-like"/>
</dbReference>